<comment type="caution">
    <text evidence="1">The sequence shown here is derived from an EMBL/GenBank/DDBJ whole genome shotgun (WGS) entry which is preliminary data.</text>
</comment>
<name>A0A4Y2U7L8_ARAVE</name>
<organism evidence="1 2">
    <name type="scientific">Araneus ventricosus</name>
    <name type="common">Orbweaver spider</name>
    <name type="synonym">Epeira ventricosa</name>
    <dbReference type="NCBI Taxonomy" id="182803"/>
    <lineage>
        <taxon>Eukaryota</taxon>
        <taxon>Metazoa</taxon>
        <taxon>Ecdysozoa</taxon>
        <taxon>Arthropoda</taxon>
        <taxon>Chelicerata</taxon>
        <taxon>Arachnida</taxon>
        <taxon>Araneae</taxon>
        <taxon>Araneomorphae</taxon>
        <taxon>Entelegynae</taxon>
        <taxon>Araneoidea</taxon>
        <taxon>Araneidae</taxon>
        <taxon>Araneus</taxon>
    </lineage>
</organism>
<dbReference type="AlphaFoldDB" id="A0A4Y2U7L8"/>
<proteinExistence type="predicted"/>
<protein>
    <submittedName>
        <fullName evidence="1">Uncharacterized protein</fullName>
    </submittedName>
</protein>
<evidence type="ECO:0000313" key="1">
    <source>
        <dbReference type="EMBL" id="GBO08652.1"/>
    </source>
</evidence>
<dbReference type="Proteomes" id="UP000499080">
    <property type="component" value="Unassembled WGS sequence"/>
</dbReference>
<reference evidence="1 2" key="1">
    <citation type="journal article" date="2019" name="Sci. Rep.">
        <title>Orb-weaving spider Araneus ventricosus genome elucidates the spidroin gene catalogue.</title>
        <authorList>
            <person name="Kono N."/>
            <person name="Nakamura H."/>
            <person name="Ohtoshi R."/>
            <person name="Moran D.A.P."/>
            <person name="Shinohara A."/>
            <person name="Yoshida Y."/>
            <person name="Fujiwara M."/>
            <person name="Mori M."/>
            <person name="Tomita M."/>
            <person name="Arakawa K."/>
        </authorList>
    </citation>
    <scope>NUCLEOTIDE SEQUENCE [LARGE SCALE GENOMIC DNA]</scope>
</reference>
<gene>
    <name evidence="1" type="ORF">AVEN_102183_1</name>
</gene>
<dbReference type="EMBL" id="BGPR01034323">
    <property type="protein sequence ID" value="GBO08652.1"/>
    <property type="molecule type" value="Genomic_DNA"/>
</dbReference>
<keyword evidence="2" id="KW-1185">Reference proteome</keyword>
<evidence type="ECO:0000313" key="2">
    <source>
        <dbReference type="Proteomes" id="UP000499080"/>
    </source>
</evidence>
<sequence length="91" mass="10491">MTRAGRKRFSLVIKEPGRMPPVETEWGVEVSGPCGRGKGARYFPFRVLQGNSGGRRKFYLCPEKIWDAPHWINDTRIPFLNTLWKEPPGDF</sequence>
<accession>A0A4Y2U7L8</accession>